<dbReference type="Proteomes" id="UP000054166">
    <property type="component" value="Unassembled WGS sequence"/>
</dbReference>
<dbReference type="EMBL" id="KN832997">
    <property type="protein sequence ID" value="KIM81727.1"/>
    <property type="molecule type" value="Genomic_DNA"/>
</dbReference>
<dbReference type="HOGENOM" id="CLU_1533149_0_0_1"/>
<organism evidence="1 2">
    <name type="scientific">Piloderma croceum (strain F 1598)</name>
    <dbReference type="NCBI Taxonomy" id="765440"/>
    <lineage>
        <taxon>Eukaryota</taxon>
        <taxon>Fungi</taxon>
        <taxon>Dikarya</taxon>
        <taxon>Basidiomycota</taxon>
        <taxon>Agaricomycotina</taxon>
        <taxon>Agaricomycetes</taxon>
        <taxon>Agaricomycetidae</taxon>
        <taxon>Atheliales</taxon>
        <taxon>Atheliaceae</taxon>
        <taxon>Piloderma</taxon>
    </lineage>
</organism>
<gene>
    <name evidence="1" type="ORF">PILCRDRAFT_821082</name>
</gene>
<reference evidence="2" key="2">
    <citation type="submission" date="2015-01" db="EMBL/GenBank/DDBJ databases">
        <title>Evolutionary Origins and Diversification of the Mycorrhizal Mutualists.</title>
        <authorList>
            <consortium name="DOE Joint Genome Institute"/>
            <consortium name="Mycorrhizal Genomics Consortium"/>
            <person name="Kohler A."/>
            <person name="Kuo A."/>
            <person name="Nagy L.G."/>
            <person name="Floudas D."/>
            <person name="Copeland A."/>
            <person name="Barry K.W."/>
            <person name="Cichocki N."/>
            <person name="Veneault-Fourrey C."/>
            <person name="LaButti K."/>
            <person name="Lindquist E.A."/>
            <person name="Lipzen A."/>
            <person name="Lundell T."/>
            <person name="Morin E."/>
            <person name="Murat C."/>
            <person name="Riley R."/>
            <person name="Ohm R."/>
            <person name="Sun H."/>
            <person name="Tunlid A."/>
            <person name="Henrissat B."/>
            <person name="Grigoriev I.V."/>
            <person name="Hibbett D.S."/>
            <person name="Martin F."/>
        </authorList>
    </citation>
    <scope>NUCLEOTIDE SEQUENCE [LARGE SCALE GENOMIC DNA]</scope>
    <source>
        <strain evidence="2">F 1598</strain>
    </source>
</reference>
<evidence type="ECO:0000313" key="2">
    <source>
        <dbReference type="Proteomes" id="UP000054166"/>
    </source>
</evidence>
<dbReference type="InParanoid" id="A0A0C3BWJ5"/>
<keyword evidence="2" id="KW-1185">Reference proteome</keyword>
<sequence length="175" mass="20512">MSYFRQILQYLRRIARRAVHIALCVILKLVTQYSQLQLASCAPPWRVTLTCLRNPTARPYRHHPFPSLSPCPSNARAMIRSSRGPDSLVFQLQEPTWHAKDGDPRPKVFTRVRRYIWIRRPILRVIRSSKALHVDSKHVHNVIIPFPQIHQPSVRVNLPSLKGHRRRILHSLHKI</sequence>
<protein>
    <submittedName>
        <fullName evidence="1">Uncharacterized protein</fullName>
    </submittedName>
</protein>
<name>A0A0C3BWJ5_PILCF</name>
<accession>A0A0C3BWJ5</accession>
<proteinExistence type="predicted"/>
<reference evidence="1 2" key="1">
    <citation type="submission" date="2014-04" db="EMBL/GenBank/DDBJ databases">
        <authorList>
            <consortium name="DOE Joint Genome Institute"/>
            <person name="Kuo A."/>
            <person name="Tarkka M."/>
            <person name="Buscot F."/>
            <person name="Kohler A."/>
            <person name="Nagy L.G."/>
            <person name="Floudas D."/>
            <person name="Copeland A."/>
            <person name="Barry K.W."/>
            <person name="Cichocki N."/>
            <person name="Veneault-Fourrey C."/>
            <person name="LaButti K."/>
            <person name="Lindquist E.A."/>
            <person name="Lipzen A."/>
            <person name="Lundell T."/>
            <person name="Morin E."/>
            <person name="Murat C."/>
            <person name="Sun H."/>
            <person name="Tunlid A."/>
            <person name="Henrissat B."/>
            <person name="Grigoriev I.V."/>
            <person name="Hibbett D.S."/>
            <person name="Martin F."/>
            <person name="Nordberg H.P."/>
            <person name="Cantor M.N."/>
            <person name="Hua S.X."/>
        </authorList>
    </citation>
    <scope>NUCLEOTIDE SEQUENCE [LARGE SCALE GENOMIC DNA]</scope>
    <source>
        <strain evidence="1 2">F 1598</strain>
    </source>
</reference>
<dbReference type="AlphaFoldDB" id="A0A0C3BWJ5"/>
<evidence type="ECO:0000313" key="1">
    <source>
        <dbReference type="EMBL" id="KIM81727.1"/>
    </source>
</evidence>